<evidence type="ECO:0000259" key="2">
    <source>
        <dbReference type="Pfam" id="PF25148"/>
    </source>
</evidence>
<dbReference type="EMBL" id="JBHSBC010000012">
    <property type="protein sequence ID" value="MFC3980978.1"/>
    <property type="molecule type" value="Genomic_DNA"/>
</dbReference>
<name>A0ABV8F0Y2_9ACTN</name>
<feature type="region of interest" description="Disordered" evidence="1">
    <location>
        <begin position="381"/>
        <end position="414"/>
    </location>
</feature>
<comment type="caution">
    <text evidence="3">The sequence shown here is derived from an EMBL/GenBank/DDBJ whole genome shotgun (WGS) entry which is preliminary data.</text>
</comment>
<organism evidence="3 4">
    <name type="scientific">Streptosporangium jomthongense</name>
    <dbReference type="NCBI Taxonomy" id="1193683"/>
    <lineage>
        <taxon>Bacteria</taxon>
        <taxon>Bacillati</taxon>
        <taxon>Actinomycetota</taxon>
        <taxon>Actinomycetes</taxon>
        <taxon>Streptosporangiales</taxon>
        <taxon>Streptosporangiaceae</taxon>
        <taxon>Streptosporangium</taxon>
    </lineage>
</organism>
<reference evidence="4" key="1">
    <citation type="journal article" date="2019" name="Int. J. Syst. Evol. Microbiol.">
        <title>The Global Catalogue of Microorganisms (GCM) 10K type strain sequencing project: providing services to taxonomists for standard genome sequencing and annotation.</title>
        <authorList>
            <consortium name="The Broad Institute Genomics Platform"/>
            <consortium name="The Broad Institute Genome Sequencing Center for Infectious Disease"/>
            <person name="Wu L."/>
            <person name="Ma J."/>
        </authorList>
    </citation>
    <scope>NUCLEOTIDE SEQUENCE [LARGE SCALE GENOMIC DNA]</scope>
    <source>
        <strain evidence="4">TBRC 7912</strain>
    </source>
</reference>
<keyword evidence="4" id="KW-1185">Reference proteome</keyword>
<gene>
    <name evidence="3" type="ORF">ACFOYY_12650</name>
</gene>
<sequence>MEHWDEIRKLIEERRADRLAGRITTLGAEARKEVATRLPGLLKELRGRSDRWDDSLVRHGTALRVAGAGTLGGAAAVASWLYRRDFAPQWAGPDNDVHLVLAVIADRPAAWRADLARRLALRTRTPDDRGMTLALTLLRETGVEPPPHDPLVAGWVSRRPTRLAADPLLGHLLPRLFEAQGAGRALRGEKEPDRGWLAALSGLAETGRVRRETLVEGCLRRFLLGGTATDLRFFVHLHEALDPSPEEVASRTRDYLRLLAVSPGPVATLAVRRLRGHDLTADDLAEAWDCLLFRQERVLVRAGLSWLDRSVRRDPALAGVAAAPLARAFAAESVELQARAVELALAHAGAMGAQGRSRVRESAALLAPHLADRAAAAFEEGHGTGTAPRPGPVFAPPPLPEPAEGSPTLPPPPASAEELAELLERRDDSWQSWERLLAGFVTLAVRDRVALTAALRPWLLGEPAWPYREETWERTDQWLWGAVRSLSTTGSGRGAWRTLMPSKDLAAPYVLLLHRAAEVLRAVEEDTLPPVLLATPTHETGHVAAAELVGRMEVVEAAGARPLAADLQQALLRLPRVPDPEAAERVARLTSAAGGILAGWIRPGGTAGAATGAAVEAEVELGWTTENEGGRDGTRPVPVITAPPTGLPLVDLMFRAPGHGAGAGHSGWWPSTLPSHREVAAAHLVPYTLRRSWDAPAAGPEQIRDLVRAEGPAGAAFSAVLARFLADPRAPEAVDALVEAAARDGLPTGEIGRQIGFLVTAGEVRVTDVAAALDTAARRGAHESVWRIAAAALPALLPAPGERPRNGLAGFVMLAATVAGWCGARGEIPQVRDMAARKGGSGLLREVRALHDLLTGGTAKKG</sequence>
<proteinExistence type="predicted"/>
<protein>
    <submittedName>
        <fullName evidence="3">DUF6493 family protein</fullName>
    </submittedName>
</protein>
<evidence type="ECO:0000313" key="4">
    <source>
        <dbReference type="Proteomes" id="UP001595698"/>
    </source>
</evidence>
<dbReference type="RefSeq" id="WP_386189878.1">
    <property type="nucleotide sequence ID" value="NZ_JBHSBC010000012.1"/>
</dbReference>
<dbReference type="InterPro" id="IPR056726">
    <property type="entry name" value="DUF7824"/>
</dbReference>
<feature type="domain" description="DUF7824" evidence="2">
    <location>
        <begin position="511"/>
        <end position="588"/>
    </location>
</feature>
<dbReference type="Proteomes" id="UP001595698">
    <property type="component" value="Unassembled WGS sequence"/>
</dbReference>
<evidence type="ECO:0000313" key="3">
    <source>
        <dbReference type="EMBL" id="MFC3980978.1"/>
    </source>
</evidence>
<evidence type="ECO:0000256" key="1">
    <source>
        <dbReference type="SAM" id="MobiDB-lite"/>
    </source>
</evidence>
<feature type="compositionally biased region" description="Pro residues" evidence="1">
    <location>
        <begin position="389"/>
        <end position="401"/>
    </location>
</feature>
<dbReference type="Pfam" id="PF25148">
    <property type="entry name" value="DUF7824"/>
    <property type="match status" value="1"/>
</dbReference>
<accession>A0ABV8F0Y2</accession>